<organism evidence="3 4">
    <name type="scientific">Physocladia obscura</name>
    <dbReference type="NCBI Taxonomy" id="109957"/>
    <lineage>
        <taxon>Eukaryota</taxon>
        <taxon>Fungi</taxon>
        <taxon>Fungi incertae sedis</taxon>
        <taxon>Chytridiomycota</taxon>
        <taxon>Chytridiomycota incertae sedis</taxon>
        <taxon>Chytridiomycetes</taxon>
        <taxon>Chytridiales</taxon>
        <taxon>Chytriomycetaceae</taxon>
        <taxon>Physocladia</taxon>
    </lineage>
</organism>
<dbReference type="Gene3D" id="1.10.238.10">
    <property type="entry name" value="EF-hand"/>
    <property type="match status" value="1"/>
</dbReference>
<keyword evidence="2" id="KW-0106">Calcium</keyword>
<keyword evidence="1" id="KW-0677">Repeat</keyword>
<evidence type="ECO:0008006" key="5">
    <source>
        <dbReference type="Google" id="ProtNLM"/>
    </source>
</evidence>
<accession>A0AAD5SPV9</accession>
<protein>
    <recommendedName>
        <fullName evidence="5">Calmodulin</fullName>
    </recommendedName>
</protein>
<gene>
    <name evidence="3" type="ORF">HK100_007012</name>
</gene>
<dbReference type="EMBL" id="JADGJH010003282">
    <property type="protein sequence ID" value="KAJ3092125.1"/>
    <property type="molecule type" value="Genomic_DNA"/>
</dbReference>
<dbReference type="PROSITE" id="PS00018">
    <property type="entry name" value="EF_HAND_1"/>
    <property type="match status" value="1"/>
</dbReference>
<feature type="non-terminal residue" evidence="3">
    <location>
        <position position="1"/>
    </location>
</feature>
<name>A0AAD5SPV9_9FUNG</name>
<dbReference type="InterPro" id="IPR011992">
    <property type="entry name" value="EF-hand-dom_pair"/>
</dbReference>
<proteinExistence type="predicted"/>
<dbReference type="PANTHER" id="PTHR44324">
    <property type="entry name" value="WD40 REPEAT DOMAIN 95"/>
    <property type="match status" value="1"/>
</dbReference>
<sequence>MSLLPTKPYIPAATTGPTASKLTTATTIATKRAAPIIADGTVAAVALAALEKKRSAMKFMANIEKENLAKDKALYRAEREINLHHFRELRNVFQKQNRMNIDEFRATFGKVLDENLSADQMGLLFMQIDANTDDAVDWDEFSTFMLLRDDRKSRMLEEASTTLFDTPANSNGNNNNNNAGPPKIIAAPHHDAIVAVLHLTSARRFVTASREGTVCFWSDKFRLQKTYFNVGG</sequence>
<dbReference type="InterPro" id="IPR018247">
    <property type="entry name" value="EF_Hand_1_Ca_BS"/>
</dbReference>
<evidence type="ECO:0000313" key="3">
    <source>
        <dbReference type="EMBL" id="KAJ3092125.1"/>
    </source>
</evidence>
<evidence type="ECO:0000256" key="1">
    <source>
        <dbReference type="ARBA" id="ARBA00022737"/>
    </source>
</evidence>
<reference evidence="3" key="1">
    <citation type="submission" date="2020-05" db="EMBL/GenBank/DDBJ databases">
        <title>Phylogenomic resolution of chytrid fungi.</title>
        <authorList>
            <person name="Stajich J.E."/>
            <person name="Amses K."/>
            <person name="Simmons R."/>
            <person name="Seto K."/>
            <person name="Myers J."/>
            <person name="Bonds A."/>
            <person name="Quandt C.A."/>
            <person name="Barry K."/>
            <person name="Liu P."/>
            <person name="Grigoriev I."/>
            <person name="Longcore J.E."/>
            <person name="James T.Y."/>
        </authorList>
    </citation>
    <scope>NUCLEOTIDE SEQUENCE</scope>
    <source>
        <strain evidence="3">JEL0513</strain>
    </source>
</reference>
<dbReference type="AlphaFoldDB" id="A0AAD5SPV9"/>
<dbReference type="SUPFAM" id="SSF47473">
    <property type="entry name" value="EF-hand"/>
    <property type="match status" value="1"/>
</dbReference>
<dbReference type="Proteomes" id="UP001211907">
    <property type="component" value="Unassembled WGS sequence"/>
</dbReference>
<evidence type="ECO:0000313" key="4">
    <source>
        <dbReference type="Proteomes" id="UP001211907"/>
    </source>
</evidence>
<comment type="caution">
    <text evidence="3">The sequence shown here is derived from an EMBL/GenBank/DDBJ whole genome shotgun (WGS) entry which is preliminary data.</text>
</comment>
<keyword evidence="4" id="KW-1185">Reference proteome</keyword>
<dbReference type="InterPro" id="IPR051242">
    <property type="entry name" value="WD-EF-hand_domain"/>
</dbReference>
<evidence type="ECO:0000256" key="2">
    <source>
        <dbReference type="ARBA" id="ARBA00022837"/>
    </source>
</evidence>
<dbReference type="PANTHER" id="PTHR44324:SF4">
    <property type="entry name" value="WD40 REPEAT DOMAIN 95"/>
    <property type="match status" value="1"/>
</dbReference>